<feature type="domain" description="Transcription factor IIIC putative zinc-finger" evidence="3">
    <location>
        <begin position="666"/>
        <end position="811"/>
    </location>
</feature>
<dbReference type="InterPro" id="IPR044230">
    <property type="entry name" value="GTF3C4"/>
</dbReference>
<dbReference type="InterPro" id="IPR024761">
    <property type="entry name" value="TFIIIC_delta_N"/>
</dbReference>
<feature type="region of interest" description="Disordered" evidence="1">
    <location>
        <begin position="744"/>
        <end position="788"/>
    </location>
</feature>
<dbReference type="InterPro" id="IPR024764">
    <property type="entry name" value="TFIIIC_Znf"/>
</dbReference>
<name>A0A6A6AVF1_9PLEO</name>
<evidence type="ECO:0000259" key="2">
    <source>
        <dbReference type="Pfam" id="PF12657"/>
    </source>
</evidence>
<protein>
    <recommendedName>
        <fullName evidence="6">Transcription factor IIIC putative zinc-finger domain-containing protein</fullName>
    </recommendedName>
</protein>
<dbReference type="Pfam" id="PF12657">
    <property type="entry name" value="TFIIIC_delta"/>
    <property type="match status" value="1"/>
</dbReference>
<proteinExistence type="predicted"/>
<evidence type="ECO:0008006" key="6">
    <source>
        <dbReference type="Google" id="ProtNLM"/>
    </source>
</evidence>
<sequence length="813" mass="89249">MADVTELRCWPSCVDAIDWSQDGIIALASDERVELLFPNTVTFDRDNDVAQWRHVALQVPWFSNEEMPVKEPGPVISFSVGEEVSASPPISIAWSPPGLAKHRRCALGVLTASLLLSIWSADGRPFEESSWSRKLIVNNALAEYFLKNAPDEPSHVTSGVEEQIRFKTRIRAFVWAPALPSSESVGIIGTSLSYGQHIVAVSNDDNQLVFVVIGSPTSTLGSEQSWNAKVLTHFSITPDPESVFSEPTFFDDLMKQQTHVSHIAWSPWIIRGGRYHSVIVYATNEDVRARTITYAYNSITLGDEVLYPEIELRNYGPMKWAPQTRDGDKFTLAVFSNTGLVCLTVSANDASILDRITHNLDGRWDTTSGAVWDFDQYSTPRLHISSLLSTLHCSTAVLEFSSEGPTPLKSPNWRDQIENNLVLFSVKNDLKGNSKAKVWGLTVSPLGDFIAACNSVHPSDMIEYGPPADRRGTVAISTLRQYTQIRRAFPSKNVGAEGILFTLKKLVDNTVEDTDQMPAFVEEMVEKLMQAYAPLQDPREPISTSASVHKSSDLHELVTRLKTAAFLDPHTLKDRYTILASRACNITDSVDLSKTLIMYRLACASQSLLSTLSQTPFSAEILAQHRQVLSLIHALTDPDTTEADVEDAEDGPNSTSLDSTITAAGIDTCDFCSAPIPFTDLTTAACTNGHQFPRCQLTFLAIQAPGITKYCGLCATPYLSDEFVAAQEAQGGEGIVDQDGIMQDLDDTAEGPEGRPLQQERTQEEDTEMANGDGNTTMSPSTEDERSEPPITLARVLFLACDACIYCGGKFVG</sequence>
<accession>A0A6A6AVF1</accession>
<organism evidence="4 5">
    <name type="scientific">Dothidotthia symphoricarpi CBS 119687</name>
    <dbReference type="NCBI Taxonomy" id="1392245"/>
    <lineage>
        <taxon>Eukaryota</taxon>
        <taxon>Fungi</taxon>
        <taxon>Dikarya</taxon>
        <taxon>Ascomycota</taxon>
        <taxon>Pezizomycotina</taxon>
        <taxon>Dothideomycetes</taxon>
        <taxon>Pleosporomycetidae</taxon>
        <taxon>Pleosporales</taxon>
        <taxon>Dothidotthiaceae</taxon>
        <taxon>Dothidotthia</taxon>
    </lineage>
</organism>
<keyword evidence="5" id="KW-1185">Reference proteome</keyword>
<dbReference type="OrthoDB" id="6021743at2759"/>
<dbReference type="Proteomes" id="UP000799771">
    <property type="component" value="Unassembled WGS sequence"/>
</dbReference>
<dbReference type="GO" id="GO:0004402">
    <property type="term" value="F:histone acetyltransferase activity"/>
    <property type="evidence" value="ECO:0007669"/>
    <property type="project" value="InterPro"/>
</dbReference>
<dbReference type="GO" id="GO:0006384">
    <property type="term" value="P:transcription initiation at RNA polymerase III promoter"/>
    <property type="evidence" value="ECO:0007669"/>
    <property type="project" value="InterPro"/>
</dbReference>
<reference evidence="4" key="1">
    <citation type="journal article" date="2020" name="Stud. Mycol.">
        <title>101 Dothideomycetes genomes: a test case for predicting lifestyles and emergence of pathogens.</title>
        <authorList>
            <person name="Haridas S."/>
            <person name="Albert R."/>
            <person name="Binder M."/>
            <person name="Bloem J."/>
            <person name="Labutti K."/>
            <person name="Salamov A."/>
            <person name="Andreopoulos B."/>
            <person name="Baker S."/>
            <person name="Barry K."/>
            <person name="Bills G."/>
            <person name="Bluhm B."/>
            <person name="Cannon C."/>
            <person name="Castanera R."/>
            <person name="Culley D."/>
            <person name="Daum C."/>
            <person name="Ezra D."/>
            <person name="Gonzalez J."/>
            <person name="Henrissat B."/>
            <person name="Kuo A."/>
            <person name="Liang C."/>
            <person name="Lipzen A."/>
            <person name="Lutzoni F."/>
            <person name="Magnuson J."/>
            <person name="Mondo S."/>
            <person name="Nolan M."/>
            <person name="Ohm R."/>
            <person name="Pangilinan J."/>
            <person name="Park H.-J."/>
            <person name="Ramirez L."/>
            <person name="Alfaro M."/>
            <person name="Sun H."/>
            <person name="Tritt A."/>
            <person name="Yoshinaga Y."/>
            <person name="Zwiers L.-H."/>
            <person name="Turgeon B."/>
            <person name="Goodwin S."/>
            <person name="Spatafora J."/>
            <person name="Crous P."/>
            <person name="Grigoriev I."/>
        </authorList>
    </citation>
    <scope>NUCLEOTIDE SEQUENCE</scope>
    <source>
        <strain evidence="4">CBS 119687</strain>
    </source>
</reference>
<evidence type="ECO:0000259" key="3">
    <source>
        <dbReference type="Pfam" id="PF12660"/>
    </source>
</evidence>
<dbReference type="Pfam" id="PF12660">
    <property type="entry name" value="zf-TFIIIC"/>
    <property type="match status" value="1"/>
</dbReference>
<dbReference type="EMBL" id="ML977497">
    <property type="protein sequence ID" value="KAF2134511.1"/>
    <property type="molecule type" value="Genomic_DNA"/>
</dbReference>
<feature type="domain" description="Transcription factor IIIC 90kDa subunit N-terminal" evidence="2">
    <location>
        <begin position="19"/>
        <end position="478"/>
    </location>
</feature>
<evidence type="ECO:0000313" key="5">
    <source>
        <dbReference type="Proteomes" id="UP000799771"/>
    </source>
</evidence>
<gene>
    <name evidence="4" type="ORF">P153DRAFT_279490</name>
</gene>
<dbReference type="GeneID" id="54403457"/>
<dbReference type="PANTHER" id="PTHR15496">
    <property type="entry name" value="GENERAL TRANSCRIPTION FACTOR 3C POLYPEPTIDE 4 FAMILY"/>
    <property type="match status" value="1"/>
</dbReference>
<evidence type="ECO:0000256" key="1">
    <source>
        <dbReference type="SAM" id="MobiDB-lite"/>
    </source>
</evidence>
<dbReference type="GO" id="GO:0000127">
    <property type="term" value="C:transcription factor TFIIIC complex"/>
    <property type="evidence" value="ECO:0007669"/>
    <property type="project" value="InterPro"/>
</dbReference>
<dbReference type="AlphaFoldDB" id="A0A6A6AVF1"/>
<dbReference type="RefSeq" id="XP_033528898.1">
    <property type="nucleotide sequence ID" value="XM_033663025.1"/>
</dbReference>
<evidence type="ECO:0000313" key="4">
    <source>
        <dbReference type="EMBL" id="KAF2134511.1"/>
    </source>
</evidence>
<dbReference type="PANTHER" id="PTHR15496:SF2">
    <property type="entry name" value="GENERAL TRANSCRIPTION FACTOR 3C POLYPEPTIDE 4"/>
    <property type="match status" value="1"/>
</dbReference>